<evidence type="ECO:0000256" key="1">
    <source>
        <dbReference type="SAM" id="MobiDB-lite"/>
    </source>
</evidence>
<organism evidence="2 3">
    <name type="scientific">Mytilus coruscus</name>
    <name type="common">Sea mussel</name>
    <dbReference type="NCBI Taxonomy" id="42192"/>
    <lineage>
        <taxon>Eukaryota</taxon>
        <taxon>Metazoa</taxon>
        <taxon>Spiralia</taxon>
        <taxon>Lophotrochozoa</taxon>
        <taxon>Mollusca</taxon>
        <taxon>Bivalvia</taxon>
        <taxon>Autobranchia</taxon>
        <taxon>Pteriomorphia</taxon>
        <taxon>Mytilida</taxon>
        <taxon>Mytiloidea</taxon>
        <taxon>Mytilidae</taxon>
        <taxon>Mytilinae</taxon>
        <taxon>Mytilus</taxon>
    </lineage>
</organism>
<protein>
    <recommendedName>
        <fullName evidence="4">Serine protease</fullName>
    </recommendedName>
</protein>
<proteinExistence type="predicted"/>
<evidence type="ECO:0000313" key="2">
    <source>
        <dbReference type="EMBL" id="CAC5401539.1"/>
    </source>
</evidence>
<feature type="region of interest" description="Disordered" evidence="1">
    <location>
        <begin position="64"/>
        <end position="98"/>
    </location>
</feature>
<accession>A0A6J8D113</accession>
<feature type="compositionally biased region" description="Polar residues" evidence="1">
    <location>
        <begin position="75"/>
        <end position="94"/>
    </location>
</feature>
<dbReference type="EMBL" id="CACVKT020006442">
    <property type="protein sequence ID" value="CAC5401539.1"/>
    <property type="molecule type" value="Genomic_DNA"/>
</dbReference>
<name>A0A6J8D113_MYTCO</name>
<keyword evidence="3" id="KW-1185">Reference proteome</keyword>
<reference evidence="2 3" key="1">
    <citation type="submission" date="2020-06" db="EMBL/GenBank/DDBJ databases">
        <authorList>
            <person name="Li R."/>
            <person name="Bekaert M."/>
        </authorList>
    </citation>
    <scope>NUCLEOTIDE SEQUENCE [LARGE SCALE GENOMIC DNA]</scope>
    <source>
        <strain evidence="3">wild</strain>
    </source>
</reference>
<dbReference type="Gene3D" id="2.40.10.10">
    <property type="entry name" value="Trypsin-like serine proteases"/>
    <property type="match status" value="2"/>
</dbReference>
<sequence length="375" mass="42430">MGGIFSKFRGPKRLDITVGDFIHGDDNVIIDHTYPRDPIPQPYCSSDTKGSAITICAKNMIKGKRNRIEKGPPISTHNGSSVNSKPRGNPTSKPTADFLKSVDDKDFIRNRRIVSKASRSVGMIRGPGGGGTGFRVGENYVMTARHVVIDNIKVFNEINHLRIKNSNFFIEFEYLKPNQKQNSEHIFYFKDMVYENEELDTAILELEADSNRSFPPPINILESIDDDRPIYLIGHPNGQPLMDDPKIEIYQYCKNDVDRANKKAGTITKDYRDHYEGIDDQQKCLFHCASQHGASGALGVMVTPHFDEPVGVLMLLRGFPNFYYSKHLSFSDEDKKDVLIVEQGVLLKSIENDMIMKYPLNGRPQLKNEIFSNVI</sequence>
<dbReference type="Proteomes" id="UP000507470">
    <property type="component" value="Unassembled WGS sequence"/>
</dbReference>
<gene>
    <name evidence="2" type="ORF">MCOR_35614</name>
</gene>
<evidence type="ECO:0000313" key="3">
    <source>
        <dbReference type="Proteomes" id="UP000507470"/>
    </source>
</evidence>
<dbReference type="PANTHER" id="PTHR14389">
    <property type="entry name" value="SI:CH1073-475A24.1"/>
    <property type="match status" value="1"/>
</dbReference>
<dbReference type="AlphaFoldDB" id="A0A6J8D113"/>
<dbReference type="InterPro" id="IPR043504">
    <property type="entry name" value="Peptidase_S1_PA_chymotrypsin"/>
</dbReference>
<dbReference type="InterPro" id="IPR009003">
    <property type="entry name" value="Peptidase_S1_PA"/>
</dbReference>
<dbReference type="Pfam" id="PF13365">
    <property type="entry name" value="Trypsin_2"/>
    <property type="match status" value="1"/>
</dbReference>
<dbReference type="PANTHER" id="PTHR14389:SF3">
    <property type="entry name" value="PROTEIN FAM111A-LIKE"/>
    <property type="match status" value="1"/>
</dbReference>
<dbReference type="SUPFAM" id="SSF50494">
    <property type="entry name" value="Trypsin-like serine proteases"/>
    <property type="match status" value="1"/>
</dbReference>
<dbReference type="OrthoDB" id="6161244at2759"/>
<evidence type="ECO:0008006" key="4">
    <source>
        <dbReference type="Google" id="ProtNLM"/>
    </source>
</evidence>